<keyword evidence="4" id="KW-1185">Reference proteome</keyword>
<dbReference type="PANTHER" id="PTHR22409">
    <property type="entry name" value="CHROMOSOME 19 OPEN READING FRAME 44"/>
    <property type="match status" value="1"/>
</dbReference>
<organism evidence="3 4">
    <name type="scientific">Pinctada imbricata</name>
    <name type="common">Atlantic pearl-oyster</name>
    <name type="synonym">Pinctada martensii</name>
    <dbReference type="NCBI Taxonomy" id="66713"/>
    <lineage>
        <taxon>Eukaryota</taxon>
        <taxon>Metazoa</taxon>
        <taxon>Spiralia</taxon>
        <taxon>Lophotrochozoa</taxon>
        <taxon>Mollusca</taxon>
        <taxon>Bivalvia</taxon>
        <taxon>Autobranchia</taxon>
        <taxon>Pteriomorphia</taxon>
        <taxon>Pterioida</taxon>
        <taxon>Pterioidea</taxon>
        <taxon>Pteriidae</taxon>
        <taxon>Pinctada</taxon>
    </lineage>
</organism>
<comment type="caution">
    <text evidence="3">The sequence shown here is derived from an EMBL/GenBank/DDBJ whole genome shotgun (WGS) entry which is preliminary data.</text>
</comment>
<dbReference type="Pfam" id="PF15391">
    <property type="entry name" value="DUF4614"/>
    <property type="match status" value="1"/>
</dbReference>
<protein>
    <recommendedName>
        <fullName evidence="2">DUF4614 domain-containing protein</fullName>
    </recommendedName>
</protein>
<feature type="domain" description="DUF4614" evidence="2">
    <location>
        <begin position="30"/>
        <end position="190"/>
    </location>
</feature>
<accession>A0AA89BXN6</accession>
<gene>
    <name evidence="3" type="ORF">FSP39_019424</name>
</gene>
<dbReference type="EMBL" id="VSWD01000010">
    <property type="protein sequence ID" value="KAK3091378.1"/>
    <property type="molecule type" value="Genomic_DNA"/>
</dbReference>
<proteinExistence type="predicted"/>
<feature type="region of interest" description="Disordered" evidence="1">
    <location>
        <begin position="31"/>
        <end position="89"/>
    </location>
</feature>
<evidence type="ECO:0000313" key="3">
    <source>
        <dbReference type="EMBL" id="KAK3091378.1"/>
    </source>
</evidence>
<sequence>MTSTRASRLKSLSEIQTRYSGDDTVVEDYTEEFGSDTESIATISKTSQTSEKTITDSYRTESETETYTQSDKSPRTDSRVIRSKKTRTAEVQTSEPGLHYTWDSRYSGYAVPGPSTAFTDPTPIATHVVSADALEAMTAYSPSMLALQDLLRQQLQLTREFLHTQRYLYKSLADNIDTSYKYSTLEETKQV</sequence>
<dbReference type="InterPro" id="IPR027884">
    <property type="entry name" value="DUF4614"/>
</dbReference>
<dbReference type="AlphaFoldDB" id="A0AA89BXN6"/>
<evidence type="ECO:0000259" key="2">
    <source>
        <dbReference type="Pfam" id="PF15391"/>
    </source>
</evidence>
<dbReference type="InterPro" id="IPR040120">
    <property type="entry name" value="C19orf44-like"/>
</dbReference>
<dbReference type="Proteomes" id="UP001186944">
    <property type="component" value="Unassembled WGS sequence"/>
</dbReference>
<feature type="compositionally biased region" description="Polar residues" evidence="1">
    <location>
        <begin position="36"/>
        <end position="52"/>
    </location>
</feature>
<name>A0AA89BXN6_PINIB</name>
<dbReference type="PANTHER" id="PTHR22409:SF2">
    <property type="entry name" value="CHROMOSOME 19 OPEN READING FRAME 44"/>
    <property type="match status" value="1"/>
</dbReference>
<reference evidence="3" key="1">
    <citation type="submission" date="2019-08" db="EMBL/GenBank/DDBJ databases">
        <title>The improved chromosome-level genome for the pearl oyster Pinctada fucata martensii using PacBio sequencing and Hi-C.</title>
        <authorList>
            <person name="Zheng Z."/>
        </authorList>
    </citation>
    <scope>NUCLEOTIDE SEQUENCE</scope>
    <source>
        <strain evidence="3">ZZ-2019</strain>
        <tissue evidence="3">Adductor muscle</tissue>
    </source>
</reference>
<evidence type="ECO:0000256" key="1">
    <source>
        <dbReference type="SAM" id="MobiDB-lite"/>
    </source>
</evidence>
<evidence type="ECO:0000313" key="4">
    <source>
        <dbReference type="Proteomes" id="UP001186944"/>
    </source>
</evidence>